<keyword evidence="16" id="KW-0969">Cilium</keyword>
<evidence type="ECO:0000313" key="17">
    <source>
        <dbReference type="Proteomes" id="UP000198619"/>
    </source>
</evidence>
<dbReference type="CDD" id="cd17873">
    <property type="entry name" value="FlhF"/>
    <property type="match status" value="1"/>
</dbReference>
<keyword evidence="10" id="KW-0472">Membrane</keyword>
<dbReference type="SMART" id="SM00962">
    <property type="entry name" value="SRP54"/>
    <property type="match status" value="1"/>
</dbReference>
<keyword evidence="9" id="KW-0342">GTP-binding</keyword>
<dbReference type="Proteomes" id="UP000198619">
    <property type="component" value="Unassembled WGS sequence"/>
</dbReference>
<dbReference type="GO" id="GO:0003924">
    <property type="term" value="F:GTPase activity"/>
    <property type="evidence" value="ECO:0007669"/>
    <property type="project" value="UniProtKB-UniRule"/>
</dbReference>
<dbReference type="GO" id="GO:0015031">
    <property type="term" value="P:protein transport"/>
    <property type="evidence" value="ECO:0007669"/>
    <property type="project" value="UniProtKB-KW"/>
</dbReference>
<evidence type="ECO:0000256" key="2">
    <source>
        <dbReference type="ARBA" id="ARBA00008531"/>
    </source>
</evidence>
<keyword evidence="6" id="KW-0547">Nucleotide-binding</keyword>
<dbReference type="SUPFAM" id="SSF52540">
    <property type="entry name" value="P-loop containing nucleoside triphosphate hydrolases"/>
    <property type="match status" value="2"/>
</dbReference>
<evidence type="ECO:0000256" key="12">
    <source>
        <dbReference type="ARBA" id="ARBA00025337"/>
    </source>
</evidence>
<keyword evidence="5" id="KW-1003">Cell membrane</keyword>
<dbReference type="Pfam" id="PF00448">
    <property type="entry name" value="SRP54"/>
    <property type="match status" value="1"/>
</dbReference>
<evidence type="ECO:0000256" key="7">
    <source>
        <dbReference type="ARBA" id="ARBA00022795"/>
    </source>
</evidence>
<dbReference type="InterPro" id="IPR003593">
    <property type="entry name" value="AAA+_ATPase"/>
</dbReference>
<gene>
    <name evidence="16" type="ORF">SAMN04488528_100232</name>
</gene>
<keyword evidence="17" id="KW-1185">Reference proteome</keyword>
<dbReference type="InterPro" id="IPR020006">
    <property type="entry name" value="FlhF"/>
</dbReference>
<keyword evidence="4" id="KW-0813">Transport</keyword>
<dbReference type="Gene3D" id="1.20.120.1380">
    <property type="entry name" value="Flagellar FlhF biosynthesis protein, N domain"/>
    <property type="match status" value="1"/>
</dbReference>
<dbReference type="GO" id="GO:0044781">
    <property type="term" value="P:bacterial-type flagellum organization"/>
    <property type="evidence" value="ECO:0007669"/>
    <property type="project" value="UniProtKB-UniRule"/>
</dbReference>
<comment type="function">
    <text evidence="12">Necessary for flagellar biosynthesis. May be involved in translocation of the flagellum.</text>
</comment>
<keyword evidence="11" id="KW-1006">Bacterial flagellum protein export</keyword>
<keyword evidence="8" id="KW-0653">Protein transport</keyword>
<evidence type="ECO:0000256" key="10">
    <source>
        <dbReference type="ARBA" id="ARBA00023136"/>
    </source>
</evidence>
<dbReference type="FunFam" id="3.40.50.300:FF:000695">
    <property type="entry name" value="Flagellar biosynthesis regulator FlhF"/>
    <property type="match status" value="1"/>
</dbReference>
<name>A0A1I0VF92_9CLOT</name>
<organism evidence="16 17">
    <name type="scientific">Clostridium frigidicarnis</name>
    <dbReference type="NCBI Taxonomy" id="84698"/>
    <lineage>
        <taxon>Bacteria</taxon>
        <taxon>Bacillati</taxon>
        <taxon>Bacillota</taxon>
        <taxon>Clostridia</taxon>
        <taxon>Eubacteriales</taxon>
        <taxon>Clostridiaceae</taxon>
        <taxon>Clostridium</taxon>
    </lineage>
</organism>
<dbReference type="EMBL" id="FOKI01000002">
    <property type="protein sequence ID" value="SFA74952.1"/>
    <property type="molecule type" value="Genomic_DNA"/>
</dbReference>
<dbReference type="Gene3D" id="3.40.50.300">
    <property type="entry name" value="P-loop containing nucleotide triphosphate hydrolases"/>
    <property type="match status" value="1"/>
</dbReference>
<feature type="domain" description="AAA+ ATPase" evidence="14">
    <location>
        <begin position="193"/>
        <end position="372"/>
    </location>
</feature>
<evidence type="ECO:0000256" key="4">
    <source>
        <dbReference type="ARBA" id="ARBA00022448"/>
    </source>
</evidence>
<protein>
    <recommendedName>
        <fullName evidence="3 13">Flagellar biosynthesis protein FlhF</fullName>
    </recommendedName>
</protein>
<dbReference type="PANTHER" id="PTHR43134">
    <property type="entry name" value="SIGNAL RECOGNITION PARTICLE RECEPTOR SUBUNIT ALPHA"/>
    <property type="match status" value="1"/>
</dbReference>
<dbReference type="GO" id="GO:0006614">
    <property type="term" value="P:SRP-dependent cotranslational protein targeting to membrane"/>
    <property type="evidence" value="ECO:0007669"/>
    <property type="project" value="UniProtKB-UniRule"/>
</dbReference>
<evidence type="ECO:0000313" key="16">
    <source>
        <dbReference type="EMBL" id="SFA74952.1"/>
    </source>
</evidence>
<sequence length="390" mass="44007">MVIKKFIVGNMNEAMIKMKQELGKDAVILSQRKIRRPGFKGLFAKKVFEVTACVDNEAPKEEPSSKSFEALKRAMEFAKSNIERNEKVEESSKQFVKNENIKYKRDNFNDGEYILKEVKEMKDLVTSLATNISKNEPSEEKIKLQEFKEYLMDLDIDKSVMEKILEEIKEGEDRELKLKEILREMLNVDVPSNNGVMVLVGPTGVGKTTTIAKLAGKLSLVDKKKVGLITIDTYRIGAVEQLKTYGEIINIPFKVVMTPKEMDDALKSMSNCDVILVDTTGRSSKNIMQISELRSFIDKIEEKHVFLVISSITKSKDIEAILNGYSSLNYSSLIITKLDETSSYGSILSITNKSNKNISYITTGQSVPDDIKNPDQEELVRLILGEESVC</sequence>
<dbReference type="SMART" id="SM00382">
    <property type="entry name" value="AAA"/>
    <property type="match status" value="1"/>
</dbReference>
<reference evidence="16 17" key="1">
    <citation type="submission" date="2016-10" db="EMBL/GenBank/DDBJ databases">
        <authorList>
            <person name="de Groot N.N."/>
        </authorList>
    </citation>
    <scope>NUCLEOTIDE SEQUENCE [LARGE SCALE GENOMIC DNA]</scope>
    <source>
        <strain evidence="16 17">DSM 12271</strain>
    </source>
</reference>
<comment type="subcellular location">
    <subcellularLocation>
        <location evidence="1">Cell membrane</location>
        <topology evidence="1">Peripheral membrane protein</topology>
        <orientation evidence="1">Cytoplasmic side</orientation>
    </subcellularLocation>
</comment>
<evidence type="ECO:0000256" key="9">
    <source>
        <dbReference type="ARBA" id="ARBA00023134"/>
    </source>
</evidence>
<comment type="similarity">
    <text evidence="2">Belongs to the GTP-binding SRP family.</text>
</comment>
<keyword evidence="7" id="KW-1005">Bacterial flagellum biogenesis</keyword>
<keyword evidence="16" id="KW-0282">Flagellum</keyword>
<dbReference type="RefSeq" id="WP_090038074.1">
    <property type="nucleotide sequence ID" value="NZ_FOKI01000002.1"/>
</dbReference>
<dbReference type="InterPro" id="IPR000897">
    <property type="entry name" value="SRP54_GTPase_dom"/>
</dbReference>
<dbReference type="NCBIfam" id="TIGR03499">
    <property type="entry name" value="FlhF"/>
    <property type="match status" value="1"/>
</dbReference>
<dbReference type="InterPro" id="IPR047040">
    <property type="entry name" value="FlhF__GTPase_dom"/>
</dbReference>
<dbReference type="STRING" id="84698.SAMN04488528_100232"/>
<dbReference type="OrthoDB" id="9778554at2"/>
<feature type="domain" description="SRP54-type proteins GTP-binding" evidence="15">
    <location>
        <begin position="194"/>
        <end position="385"/>
    </location>
</feature>
<evidence type="ECO:0000256" key="11">
    <source>
        <dbReference type="ARBA" id="ARBA00023225"/>
    </source>
</evidence>
<accession>A0A1I0VF92</accession>
<keyword evidence="16" id="KW-0966">Cell projection</keyword>
<evidence type="ECO:0000256" key="8">
    <source>
        <dbReference type="ARBA" id="ARBA00022927"/>
    </source>
</evidence>
<dbReference type="GO" id="GO:0005886">
    <property type="term" value="C:plasma membrane"/>
    <property type="evidence" value="ECO:0007669"/>
    <property type="project" value="UniProtKB-SubCell"/>
</dbReference>
<evidence type="ECO:0000256" key="5">
    <source>
        <dbReference type="ARBA" id="ARBA00022475"/>
    </source>
</evidence>
<dbReference type="AlphaFoldDB" id="A0A1I0VF92"/>
<evidence type="ECO:0000256" key="6">
    <source>
        <dbReference type="ARBA" id="ARBA00022741"/>
    </source>
</evidence>
<dbReference type="GO" id="GO:0005525">
    <property type="term" value="F:GTP binding"/>
    <property type="evidence" value="ECO:0007669"/>
    <property type="project" value="UniProtKB-UniRule"/>
</dbReference>
<dbReference type="GO" id="GO:0005047">
    <property type="term" value="F:signal recognition particle binding"/>
    <property type="evidence" value="ECO:0007669"/>
    <property type="project" value="TreeGrafter"/>
</dbReference>
<dbReference type="InterPro" id="IPR027417">
    <property type="entry name" value="P-loop_NTPase"/>
</dbReference>
<evidence type="ECO:0000256" key="13">
    <source>
        <dbReference type="NCBIfam" id="TIGR03499"/>
    </source>
</evidence>
<evidence type="ECO:0000256" key="1">
    <source>
        <dbReference type="ARBA" id="ARBA00004413"/>
    </source>
</evidence>
<evidence type="ECO:0000259" key="15">
    <source>
        <dbReference type="SMART" id="SM00962"/>
    </source>
</evidence>
<evidence type="ECO:0000256" key="3">
    <source>
        <dbReference type="ARBA" id="ARBA00014919"/>
    </source>
</evidence>
<dbReference type="PANTHER" id="PTHR43134:SF3">
    <property type="entry name" value="FLAGELLAR BIOSYNTHESIS PROTEIN FLHF"/>
    <property type="match status" value="1"/>
</dbReference>
<evidence type="ECO:0000259" key="14">
    <source>
        <dbReference type="SMART" id="SM00382"/>
    </source>
</evidence>
<proteinExistence type="inferred from homology"/>